<keyword evidence="3" id="KW-1185">Reference proteome</keyword>
<feature type="compositionally biased region" description="Polar residues" evidence="1">
    <location>
        <begin position="9"/>
        <end position="30"/>
    </location>
</feature>
<dbReference type="AlphaFoldDB" id="A0A915NDQ4"/>
<dbReference type="WBParaSite" id="scaffold9848_cov169.g14324">
    <property type="protein sequence ID" value="scaffold9848_cov169.g14324"/>
    <property type="gene ID" value="scaffold9848_cov169.g14324"/>
</dbReference>
<name>A0A915NDQ4_MELJA</name>
<keyword evidence="2" id="KW-1133">Transmembrane helix</keyword>
<organism evidence="3 4">
    <name type="scientific">Meloidogyne javanica</name>
    <name type="common">Root-knot nematode worm</name>
    <dbReference type="NCBI Taxonomy" id="6303"/>
    <lineage>
        <taxon>Eukaryota</taxon>
        <taxon>Metazoa</taxon>
        <taxon>Ecdysozoa</taxon>
        <taxon>Nematoda</taxon>
        <taxon>Chromadorea</taxon>
        <taxon>Rhabditida</taxon>
        <taxon>Tylenchina</taxon>
        <taxon>Tylenchomorpha</taxon>
        <taxon>Tylenchoidea</taxon>
        <taxon>Meloidogynidae</taxon>
        <taxon>Meloidogyninae</taxon>
        <taxon>Meloidogyne</taxon>
        <taxon>Meloidogyne incognita group</taxon>
    </lineage>
</organism>
<keyword evidence="2" id="KW-0472">Membrane</keyword>
<protein>
    <submittedName>
        <fullName evidence="4">Uncharacterized protein</fullName>
    </submittedName>
</protein>
<evidence type="ECO:0000313" key="4">
    <source>
        <dbReference type="WBParaSite" id="scaffold9848_cov169.g14324"/>
    </source>
</evidence>
<proteinExistence type="predicted"/>
<feature type="transmembrane region" description="Helical" evidence="2">
    <location>
        <begin position="47"/>
        <end position="68"/>
    </location>
</feature>
<accession>A0A915NDQ4</accession>
<reference evidence="4" key="1">
    <citation type="submission" date="2022-11" db="UniProtKB">
        <authorList>
            <consortium name="WormBaseParasite"/>
        </authorList>
    </citation>
    <scope>IDENTIFICATION</scope>
</reference>
<sequence>MAKGLPFGGQTQNSTLLANTSTQGNANSNRRIVRPPGFRNYLTTRNLLIVFGIILAIILFKIFVYVIYKSNESDEDLNTHKALEDDHKPLVFSHIGLGAVKGNRDWISFDEQNNDVIISVFDSDEQMLESETINVDEYLNGFKFNKFHVSSVEEHIGDIAPTKFRNCI</sequence>
<evidence type="ECO:0000256" key="1">
    <source>
        <dbReference type="SAM" id="MobiDB-lite"/>
    </source>
</evidence>
<evidence type="ECO:0000256" key="2">
    <source>
        <dbReference type="SAM" id="Phobius"/>
    </source>
</evidence>
<keyword evidence="2" id="KW-0812">Transmembrane</keyword>
<feature type="region of interest" description="Disordered" evidence="1">
    <location>
        <begin position="1"/>
        <end position="31"/>
    </location>
</feature>
<dbReference type="Proteomes" id="UP000887561">
    <property type="component" value="Unplaced"/>
</dbReference>
<evidence type="ECO:0000313" key="3">
    <source>
        <dbReference type="Proteomes" id="UP000887561"/>
    </source>
</evidence>